<dbReference type="GO" id="GO:0003700">
    <property type="term" value="F:DNA-binding transcription factor activity"/>
    <property type="evidence" value="ECO:0007669"/>
    <property type="project" value="InterPro"/>
</dbReference>
<organism evidence="5 6">
    <name type="scientific">Sediminibacterium ginsengisoli</name>
    <dbReference type="NCBI Taxonomy" id="413434"/>
    <lineage>
        <taxon>Bacteria</taxon>
        <taxon>Pseudomonadati</taxon>
        <taxon>Bacteroidota</taxon>
        <taxon>Chitinophagia</taxon>
        <taxon>Chitinophagales</taxon>
        <taxon>Chitinophagaceae</taxon>
        <taxon>Sediminibacterium</taxon>
    </lineage>
</organism>
<name>A0A1T4Q3M7_9BACT</name>
<dbReference type="GO" id="GO:0043565">
    <property type="term" value="F:sequence-specific DNA binding"/>
    <property type="evidence" value="ECO:0007669"/>
    <property type="project" value="InterPro"/>
</dbReference>
<gene>
    <name evidence="5" type="ORF">SAMN04488132_107127</name>
</gene>
<evidence type="ECO:0000256" key="1">
    <source>
        <dbReference type="ARBA" id="ARBA00023015"/>
    </source>
</evidence>
<dbReference type="Proteomes" id="UP000190888">
    <property type="component" value="Unassembled WGS sequence"/>
</dbReference>
<dbReference type="Gene3D" id="1.10.10.60">
    <property type="entry name" value="Homeodomain-like"/>
    <property type="match status" value="1"/>
</dbReference>
<evidence type="ECO:0000313" key="6">
    <source>
        <dbReference type="Proteomes" id="UP000190888"/>
    </source>
</evidence>
<keyword evidence="3" id="KW-0804">Transcription</keyword>
<keyword evidence="2 5" id="KW-0238">DNA-binding</keyword>
<dbReference type="RefSeq" id="WP_217698820.1">
    <property type="nucleotide sequence ID" value="NZ_FUWH01000007.1"/>
</dbReference>
<dbReference type="PROSITE" id="PS01124">
    <property type="entry name" value="HTH_ARAC_FAMILY_2"/>
    <property type="match status" value="1"/>
</dbReference>
<evidence type="ECO:0000313" key="5">
    <source>
        <dbReference type="EMBL" id="SJZ98264.1"/>
    </source>
</evidence>
<dbReference type="STRING" id="413434.SAMN04488132_107127"/>
<proteinExistence type="predicted"/>
<sequence length="293" mass="32912">MAVKRNTAIPGIDMTDLTIKGFKAHVLTNPRDLPVSLGRRDFYKMGLVNGDMSITYGDRVIEMNGPVLFFVNPKVPHGVIHRSRERTGYACLFTPAFFIGRERTQLLNNSPLVRTSDAPHIALNNEQAEFIAGIFKKMVSVYDSDYRQKGEMISNCIELILREALRIQPPQNVPEFKKGATRITHLFFDLLERQFPLERSGQALKLRAPQDFAAGLAVHVNYLNRAVKEVTGKPTSVHIADRIVAEAKALLLHTDCSIAEIADALGFEYTTYFNNYFKRITGAAPNSFRKGKV</sequence>
<dbReference type="InterPro" id="IPR018060">
    <property type="entry name" value="HTH_AraC"/>
</dbReference>
<feature type="domain" description="HTH araC/xylS-type" evidence="4">
    <location>
        <begin position="210"/>
        <end position="291"/>
    </location>
</feature>
<evidence type="ECO:0000256" key="3">
    <source>
        <dbReference type="ARBA" id="ARBA00023163"/>
    </source>
</evidence>
<evidence type="ECO:0000259" key="4">
    <source>
        <dbReference type="PROSITE" id="PS01124"/>
    </source>
</evidence>
<dbReference type="Pfam" id="PF12833">
    <property type="entry name" value="HTH_18"/>
    <property type="match status" value="1"/>
</dbReference>
<accession>A0A1T4Q3M7</accession>
<evidence type="ECO:0000256" key="2">
    <source>
        <dbReference type="ARBA" id="ARBA00023125"/>
    </source>
</evidence>
<protein>
    <submittedName>
        <fullName evidence="5">AraC-type DNA-binding protein</fullName>
    </submittedName>
</protein>
<dbReference type="EMBL" id="FUWH01000007">
    <property type="protein sequence ID" value="SJZ98264.1"/>
    <property type="molecule type" value="Genomic_DNA"/>
</dbReference>
<keyword evidence="1" id="KW-0805">Transcription regulation</keyword>
<dbReference type="PANTHER" id="PTHR43280">
    <property type="entry name" value="ARAC-FAMILY TRANSCRIPTIONAL REGULATOR"/>
    <property type="match status" value="1"/>
</dbReference>
<keyword evidence="6" id="KW-1185">Reference proteome</keyword>
<dbReference type="AlphaFoldDB" id="A0A1T4Q3M7"/>
<reference evidence="5 6" key="1">
    <citation type="submission" date="2017-02" db="EMBL/GenBank/DDBJ databases">
        <authorList>
            <person name="Peterson S.W."/>
        </authorList>
    </citation>
    <scope>NUCLEOTIDE SEQUENCE [LARGE SCALE GENOMIC DNA]</scope>
    <source>
        <strain evidence="5 6">DSM 22335</strain>
    </source>
</reference>
<dbReference type="InterPro" id="IPR009057">
    <property type="entry name" value="Homeodomain-like_sf"/>
</dbReference>
<dbReference type="PANTHER" id="PTHR43280:SF32">
    <property type="entry name" value="TRANSCRIPTIONAL REGULATORY PROTEIN"/>
    <property type="match status" value="1"/>
</dbReference>
<dbReference type="SUPFAM" id="SSF46689">
    <property type="entry name" value="Homeodomain-like"/>
    <property type="match status" value="1"/>
</dbReference>
<dbReference type="SMART" id="SM00342">
    <property type="entry name" value="HTH_ARAC"/>
    <property type="match status" value="1"/>
</dbReference>